<reference evidence="6 7" key="1">
    <citation type="submission" date="2013-11" db="EMBL/GenBank/DDBJ databases">
        <title>The Genome Sequence of Phytophthora parasitica P1976.</title>
        <authorList>
            <consortium name="The Broad Institute Genomics Platform"/>
            <person name="Russ C."/>
            <person name="Tyler B."/>
            <person name="Panabieres F."/>
            <person name="Shan W."/>
            <person name="Tripathy S."/>
            <person name="Grunwald N."/>
            <person name="Machado M."/>
            <person name="Johnson C.S."/>
            <person name="Walker B."/>
            <person name="Young S."/>
            <person name="Zeng Q."/>
            <person name="Gargeya S."/>
            <person name="Fitzgerald M."/>
            <person name="Haas B."/>
            <person name="Abouelleil A."/>
            <person name="Allen A.W."/>
            <person name="Alvarado L."/>
            <person name="Arachchi H.M."/>
            <person name="Berlin A.M."/>
            <person name="Chapman S.B."/>
            <person name="Gainer-Dewar J."/>
            <person name="Goldberg J."/>
            <person name="Griggs A."/>
            <person name="Gujja S."/>
            <person name="Hansen M."/>
            <person name="Howarth C."/>
            <person name="Imamovic A."/>
            <person name="Ireland A."/>
            <person name="Larimer J."/>
            <person name="McCowan C."/>
            <person name="Murphy C."/>
            <person name="Pearson M."/>
            <person name="Poon T.W."/>
            <person name="Priest M."/>
            <person name="Roberts A."/>
            <person name="Saif S."/>
            <person name="Shea T."/>
            <person name="Sisk P."/>
            <person name="Sykes S."/>
            <person name="Wortman J."/>
            <person name="Nusbaum C."/>
            <person name="Birren B."/>
        </authorList>
    </citation>
    <scope>NUCLEOTIDE SEQUENCE [LARGE SCALE GENOMIC DNA]</scope>
    <source>
        <strain evidence="6 7">P1976</strain>
    </source>
</reference>
<dbReference type="PROSITE" id="PS50178">
    <property type="entry name" value="ZF_FYVE"/>
    <property type="match status" value="1"/>
</dbReference>
<dbReference type="SUPFAM" id="SSF55781">
    <property type="entry name" value="GAF domain-like"/>
    <property type="match status" value="1"/>
</dbReference>
<dbReference type="Gene3D" id="3.30.40.10">
    <property type="entry name" value="Zinc/RING finger domain, C3HC4 (zinc finger)"/>
    <property type="match status" value="1"/>
</dbReference>
<accession>A0A081ABK3</accession>
<dbReference type="InterPro" id="IPR017455">
    <property type="entry name" value="Znf_FYVE-rel"/>
</dbReference>
<feature type="domain" description="FYVE-type" evidence="5">
    <location>
        <begin position="298"/>
        <end position="360"/>
    </location>
</feature>
<keyword evidence="2 4" id="KW-0863">Zinc-finger</keyword>
<name>A0A081ABK3_PHYNI</name>
<dbReference type="SUPFAM" id="SSF57903">
    <property type="entry name" value="FYVE/PHD zinc finger"/>
    <property type="match status" value="1"/>
</dbReference>
<dbReference type="EMBL" id="ANJA01001570">
    <property type="protein sequence ID" value="ETO76264.1"/>
    <property type="molecule type" value="Genomic_DNA"/>
</dbReference>
<dbReference type="AlphaFoldDB" id="A0A081ABK3"/>
<dbReference type="InterPro" id="IPR013083">
    <property type="entry name" value="Znf_RING/FYVE/PHD"/>
</dbReference>
<dbReference type="OrthoDB" id="303614at2759"/>
<dbReference type="InterPro" id="IPR029016">
    <property type="entry name" value="GAF-like_dom_sf"/>
</dbReference>
<evidence type="ECO:0000313" key="6">
    <source>
        <dbReference type="EMBL" id="ETO76264.1"/>
    </source>
</evidence>
<keyword evidence="3" id="KW-0862">Zinc</keyword>
<dbReference type="PANTHER" id="PTHR43102:SF2">
    <property type="entry name" value="GAF DOMAIN-CONTAINING PROTEIN"/>
    <property type="match status" value="1"/>
</dbReference>
<proteinExistence type="predicted"/>
<dbReference type="Proteomes" id="UP000028582">
    <property type="component" value="Unassembled WGS sequence"/>
</dbReference>
<dbReference type="Gene3D" id="3.30.450.40">
    <property type="match status" value="1"/>
</dbReference>
<dbReference type="PANTHER" id="PTHR43102">
    <property type="entry name" value="SLR1143 PROTEIN"/>
    <property type="match status" value="1"/>
</dbReference>
<keyword evidence="1" id="KW-0479">Metal-binding</keyword>
<evidence type="ECO:0000256" key="1">
    <source>
        <dbReference type="ARBA" id="ARBA00022723"/>
    </source>
</evidence>
<dbReference type="GO" id="GO:0008270">
    <property type="term" value="F:zinc ion binding"/>
    <property type="evidence" value="ECO:0007669"/>
    <property type="project" value="UniProtKB-KW"/>
</dbReference>
<gene>
    <name evidence="6" type="ORF">F444_08316</name>
</gene>
<comment type="caution">
    <text evidence="6">The sequence shown here is derived from an EMBL/GenBank/DDBJ whole genome shotgun (WGS) entry which is preliminary data.</text>
</comment>
<dbReference type="InterPro" id="IPR011011">
    <property type="entry name" value="Znf_FYVE_PHD"/>
</dbReference>
<evidence type="ECO:0000256" key="4">
    <source>
        <dbReference type="PROSITE-ProRule" id="PRU00091"/>
    </source>
</evidence>
<evidence type="ECO:0000259" key="5">
    <source>
        <dbReference type="PROSITE" id="PS50178"/>
    </source>
</evidence>
<evidence type="ECO:0000256" key="2">
    <source>
        <dbReference type="ARBA" id="ARBA00022771"/>
    </source>
</evidence>
<evidence type="ECO:0000256" key="3">
    <source>
        <dbReference type="ARBA" id="ARBA00022833"/>
    </source>
</evidence>
<sequence>MAHPESAHFNLCANENASERIKCEDMELLIAQTEAEAVPGVDFDTLSSISVDEWDTGIGRYKHSKDEKLRVYTRQRNNPITTEVLVKGELQCSVVEAAALLCCPGEADFNTTMTRIHGRSFECGSVVRSFTSGKPENQDEELTPYRCVKTASFKHPRLAVLDHDERWCFLEEFESVTQDQFTLSQRSLRPDELPPELRPPAELARGLGFSRSNKYTYQLQGLALGCSIEAISDRQPAAVRIVFYGRCSEEGETSNVVQRRLKRLARNMLTLPDLVHRRKIRTKAPEAPATDRLSLKSPSPASQCVGCARKFHKLLPIKKTRCYLCAQFVCWRCWARQPLDTINGRKISVLVCPHCLDTIQNCNHAHLVFSDRGSGSSASTSSHGSGGEIYRSTRIQPDVDDAREPGQAVVSYLADILGNEVEVFESEASISPTKPSKVHTASNVLEELNSVLDEGINRVMAHCFWDSDISGDLITDLTPNMPSALVKLQSQFSRELLPVEACALSSAVTPIYPLGTSTSTPRGPIPPNESHRLEAIAQEQLLTAKGSDELGLICELATQELSCMVSLVSIVGKSLLHVLASSSPIFQNADVPREETLCQYLLMGDRPMLLQHPENDVRFCKIRLIIDNNIQFYAGFPIFSRDGLSVVGSLCCLDVRPREMTQSQYSTLLHLTRTASSIINKKCLKRPTLQKLQKLA</sequence>
<organism evidence="6 7">
    <name type="scientific">Phytophthora nicotianae P1976</name>
    <dbReference type="NCBI Taxonomy" id="1317066"/>
    <lineage>
        <taxon>Eukaryota</taxon>
        <taxon>Sar</taxon>
        <taxon>Stramenopiles</taxon>
        <taxon>Oomycota</taxon>
        <taxon>Peronosporomycetes</taxon>
        <taxon>Peronosporales</taxon>
        <taxon>Peronosporaceae</taxon>
        <taxon>Phytophthora</taxon>
    </lineage>
</organism>
<evidence type="ECO:0000313" key="7">
    <source>
        <dbReference type="Proteomes" id="UP000028582"/>
    </source>
</evidence>
<protein>
    <recommendedName>
        <fullName evidence="5">FYVE-type domain-containing protein</fullName>
    </recommendedName>
</protein>